<name>A0A6N4DJ02_9GAMM</name>
<gene>
    <name evidence="4" type="ORF">C3L24_13555</name>
</gene>
<reference evidence="4 5" key="1">
    <citation type="submission" date="2018-01" db="EMBL/GenBank/DDBJ databases">
        <title>Novel co-symbiosis in the lucinid bivalve Phacoides pectinatus.</title>
        <authorList>
            <person name="Lim S.J."/>
            <person name="Davis B.G."/>
            <person name="Gill D.E."/>
            <person name="Engel A.S."/>
            <person name="Anderson L.C."/>
            <person name="Campbell B.J."/>
        </authorList>
    </citation>
    <scope>NUCLEOTIDE SEQUENCE [LARGE SCALE GENOMIC DNA]</scope>
    <source>
        <strain evidence="4">N3_P5</strain>
    </source>
</reference>
<sequence>MGKSEKKSGTITPRAARDLTPLEEMDRLFHQLLSGGPMRPFEMRWPEWAQMHSMEQRMPRVDVIEREDQVLIKAEIPGIEKENIDLSITEDLLTIKGETRQRKEEKGQFYRAEIHHGSFTRTVRLPCAVQSEQAKASFNNGMLEITVPKTESTRRVNVRID</sequence>
<organism evidence="4 5">
    <name type="scientific">Candidatus Sedimenticola endophacoides</name>
    <dbReference type="NCBI Taxonomy" id="2548426"/>
    <lineage>
        <taxon>Bacteria</taxon>
        <taxon>Pseudomonadati</taxon>
        <taxon>Pseudomonadota</taxon>
        <taxon>Gammaproteobacteria</taxon>
        <taxon>Chromatiales</taxon>
        <taxon>Sedimenticolaceae</taxon>
        <taxon>Sedimenticola</taxon>
    </lineage>
</organism>
<dbReference type="InterPro" id="IPR031107">
    <property type="entry name" value="Small_HSP"/>
</dbReference>
<comment type="caution">
    <text evidence="4">The sequence shown here is derived from an EMBL/GenBank/DDBJ whole genome shotgun (WGS) entry which is preliminary data.</text>
</comment>
<dbReference type="Proteomes" id="UP000250928">
    <property type="component" value="Unassembled WGS sequence"/>
</dbReference>
<feature type="domain" description="SHSP" evidence="3">
    <location>
        <begin position="52"/>
        <end position="161"/>
    </location>
</feature>
<proteinExistence type="inferred from homology"/>
<comment type="similarity">
    <text evidence="1 2">Belongs to the small heat shock protein (HSP20) family.</text>
</comment>
<dbReference type="SUPFAM" id="SSF49764">
    <property type="entry name" value="HSP20-like chaperones"/>
    <property type="match status" value="1"/>
</dbReference>
<dbReference type="InterPro" id="IPR008978">
    <property type="entry name" value="HSP20-like_chaperone"/>
</dbReference>
<accession>A0A6N4DJ02</accession>
<evidence type="ECO:0000256" key="1">
    <source>
        <dbReference type="PROSITE-ProRule" id="PRU00285"/>
    </source>
</evidence>
<dbReference type="PANTHER" id="PTHR11527">
    <property type="entry name" value="HEAT-SHOCK PROTEIN 20 FAMILY MEMBER"/>
    <property type="match status" value="1"/>
</dbReference>
<dbReference type="CDD" id="cd06464">
    <property type="entry name" value="ACD_sHsps-like"/>
    <property type="match status" value="1"/>
</dbReference>
<evidence type="ECO:0000259" key="3">
    <source>
        <dbReference type="PROSITE" id="PS01031"/>
    </source>
</evidence>
<dbReference type="Pfam" id="PF00011">
    <property type="entry name" value="HSP20"/>
    <property type="match status" value="1"/>
</dbReference>
<dbReference type="PROSITE" id="PS01031">
    <property type="entry name" value="SHSP"/>
    <property type="match status" value="1"/>
</dbReference>
<dbReference type="EMBL" id="PQCO01000330">
    <property type="protein sequence ID" value="PUD98008.1"/>
    <property type="molecule type" value="Genomic_DNA"/>
</dbReference>
<evidence type="ECO:0000313" key="4">
    <source>
        <dbReference type="EMBL" id="PUD98008.1"/>
    </source>
</evidence>
<dbReference type="AlphaFoldDB" id="A0A6N4DJ02"/>
<dbReference type="InterPro" id="IPR002068">
    <property type="entry name" value="A-crystallin/Hsp20_dom"/>
</dbReference>
<evidence type="ECO:0000256" key="2">
    <source>
        <dbReference type="RuleBase" id="RU003616"/>
    </source>
</evidence>
<dbReference type="Gene3D" id="2.60.40.790">
    <property type="match status" value="1"/>
</dbReference>
<evidence type="ECO:0000313" key="5">
    <source>
        <dbReference type="Proteomes" id="UP000250928"/>
    </source>
</evidence>
<protein>
    <submittedName>
        <fullName evidence="4">Heat-shock protein Hsp20</fullName>
    </submittedName>
</protein>